<name>A0ABD1THR0_9LAMI</name>
<proteinExistence type="predicted"/>
<organism evidence="1 2">
    <name type="scientific">Abeliophyllum distichum</name>
    <dbReference type="NCBI Taxonomy" id="126358"/>
    <lineage>
        <taxon>Eukaryota</taxon>
        <taxon>Viridiplantae</taxon>
        <taxon>Streptophyta</taxon>
        <taxon>Embryophyta</taxon>
        <taxon>Tracheophyta</taxon>
        <taxon>Spermatophyta</taxon>
        <taxon>Magnoliopsida</taxon>
        <taxon>eudicotyledons</taxon>
        <taxon>Gunneridae</taxon>
        <taxon>Pentapetalae</taxon>
        <taxon>asterids</taxon>
        <taxon>lamiids</taxon>
        <taxon>Lamiales</taxon>
        <taxon>Oleaceae</taxon>
        <taxon>Forsythieae</taxon>
        <taxon>Abeliophyllum</taxon>
    </lineage>
</organism>
<dbReference type="PANTHER" id="PTHR48055:SF57">
    <property type="entry name" value="PROTEIN KINASE DOMAIN-CONTAINING PROTEIN"/>
    <property type="match status" value="1"/>
</dbReference>
<dbReference type="PANTHER" id="PTHR48055">
    <property type="entry name" value="LEUCINE-RICH REPEAT RECEPTOR PROTEIN KINASE EMS1"/>
    <property type="match status" value="1"/>
</dbReference>
<dbReference type="EMBL" id="JBFOLK010000005">
    <property type="protein sequence ID" value="KAL2512277.1"/>
    <property type="molecule type" value="Genomic_DNA"/>
</dbReference>
<keyword evidence="2" id="KW-1185">Reference proteome</keyword>
<evidence type="ECO:0000313" key="1">
    <source>
        <dbReference type="EMBL" id="KAL2512277.1"/>
    </source>
</evidence>
<protein>
    <submittedName>
        <fullName evidence="1">Leucine-rich repeat protein kinase family protein</fullName>
    </submittedName>
</protein>
<dbReference type="GO" id="GO:0016301">
    <property type="term" value="F:kinase activity"/>
    <property type="evidence" value="ECO:0007669"/>
    <property type="project" value="UniProtKB-KW"/>
</dbReference>
<keyword evidence="1" id="KW-0418">Kinase</keyword>
<dbReference type="Gene3D" id="1.10.510.10">
    <property type="entry name" value="Transferase(Phosphotransferase) domain 1"/>
    <property type="match status" value="1"/>
</dbReference>
<gene>
    <name evidence="1" type="ORF">Adt_17877</name>
</gene>
<sequence length="141" mass="16341">MPIVVEYGSTGLISTMADVYSYGIMLMETFTKRKPTDDIFVREFTMRRCVFESFPDAIMQLMDVDAVNGFEKNIRTKESCFRSIVGLALKCMADLPEERLKILTKSNTYINMKNNYYVDEYKTSLKSILDINTKKPWQIEG</sequence>
<evidence type="ECO:0000313" key="2">
    <source>
        <dbReference type="Proteomes" id="UP001604336"/>
    </source>
</evidence>
<dbReference type="SUPFAM" id="SSF56112">
    <property type="entry name" value="Protein kinase-like (PK-like)"/>
    <property type="match status" value="1"/>
</dbReference>
<dbReference type="AlphaFoldDB" id="A0ABD1THR0"/>
<dbReference type="Proteomes" id="UP001604336">
    <property type="component" value="Unassembled WGS sequence"/>
</dbReference>
<comment type="caution">
    <text evidence="1">The sequence shown here is derived from an EMBL/GenBank/DDBJ whole genome shotgun (WGS) entry which is preliminary data.</text>
</comment>
<keyword evidence="1" id="KW-0808">Transferase</keyword>
<dbReference type="InterPro" id="IPR011009">
    <property type="entry name" value="Kinase-like_dom_sf"/>
</dbReference>
<accession>A0ABD1THR0</accession>
<dbReference type="InterPro" id="IPR051564">
    <property type="entry name" value="LRR_receptor-like_kinase"/>
</dbReference>
<reference evidence="2" key="1">
    <citation type="submission" date="2024-07" db="EMBL/GenBank/DDBJ databases">
        <title>Two chromosome-level genome assemblies of Korean endemic species Abeliophyllum distichum and Forsythia ovata (Oleaceae).</title>
        <authorList>
            <person name="Jang H."/>
        </authorList>
    </citation>
    <scope>NUCLEOTIDE SEQUENCE [LARGE SCALE GENOMIC DNA]</scope>
</reference>